<dbReference type="Pfam" id="PF00005">
    <property type="entry name" value="ABC_tran"/>
    <property type="match status" value="1"/>
</dbReference>
<dbReference type="EMBL" id="LNQE01001860">
    <property type="protein sequence ID" value="KUG04080.1"/>
    <property type="molecule type" value="Genomic_DNA"/>
</dbReference>
<dbReference type="CDD" id="cd03230">
    <property type="entry name" value="ABC_DR_subfamily_A"/>
    <property type="match status" value="1"/>
</dbReference>
<dbReference type="InterPro" id="IPR027417">
    <property type="entry name" value="P-loop_NTPase"/>
</dbReference>
<keyword evidence="3 5" id="KW-0067">ATP-binding</keyword>
<protein>
    <submittedName>
        <fullName evidence="5">Abc transporter, atp-binding protein</fullName>
    </submittedName>
</protein>
<dbReference type="InterPro" id="IPR003593">
    <property type="entry name" value="AAA+_ATPase"/>
</dbReference>
<reference evidence="5" key="1">
    <citation type="journal article" date="2015" name="Proc. Natl. Acad. Sci. U.S.A.">
        <title>Networks of energetic and metabolic interactions define dynamics in microbial communities.</title>
        <authorList>
            <person name="Embree M."/>
            <person name="Liu J.K."/>
            <person name="Al-Bassam M.M."/>
            <person name="Zengler K."/>
        </authorList>
    </citation>
    <scope>NUCLEOTIDE SEQUENCE</scope>
</reference>
<evidence type="ECO:0000313" key="5">
    <source>
        <dbReference type="EMBL" id="KUG04080.1"/>
    </source>
</evidence>
<comment type="caution">
    <text evidence="5">The sequence shown here is derived from an EMBL/GenBank/DDBJ whole genome shotgun (WGS) entry which is preliminary data.</text>
</comment>
<evidence type="ECO:0000256" key="1">
    <source>
        <dbReference type="ARBA" id="ARBA00022448"/>
    </source>
</evidence>
<dbReference type="Gene3D" id="3.40.50.300">
    <property type="entry name" value="P-loop containing nucleotide triphosphate hydrolases"/>
    <property type="match status" value="1"/>
</dbReference>
<dbReference type="SMART" id="SM00382">
    <property type="entry name" value="AAA"/>
    <property type="match status" value="1"/>
</dbReference>
<evidence type="ECO:0000259" key="4">
    <source>
        <dbReference type="PROSITE" id="PS50893"/>
    </source>
</evidence>
<evidence type="ECO:0000256" key="2">
    <source>
        <dbReference type="ARBA" id="ARBA00022741"/>
    </source>
</evidence>
<proteinExistence type="predicted"/>
<dbReference type="SUPFAM" id="SSF52540">
    <property type="entry name" value="P-loop containing nucleoside triphosphate hydrolases"/>
    <property type="match status" value="1"/>
</dbReference>
<gene>
    <name evidence="5" type="ORF">ASZ90_018526</name>
</gene>
<dbReference type="GO" id="GO:0016887">
    <property type="term" value="F:ATP hydrolysis activity"/>
    <property type="evidence" value="ECO:0007669"/>
    <property type="project" value="InterPro"/>
</dbReference>
<dbReference type="PANTHER" id="PTHR42939">
    <property type="entry name" value="ABC TRANSPORTER ATP-BINDING PROTEIN ALBC-RELATED"/>
    <property type="match status" value="1"/>
</dbReference>
<dbReference type="PANTHER" id="PTHR42939:SF3">
    <property type="entry name" value="ABC TRANSPORTER ATP-BINDING COMPONENT"/>
    <property type="match status" value="1"/>
</dbReference>
<accession>A0A0W8E5Z3</accession>
<dbReference type="AlphaFoldDB" id="A0A0W8E5Z3"/>
<keyword evidence="2" id="KW-0547">Nucleotide-binding</keyword>
<feature type="domain" description="ABC transporter" evidence="4">
    <location>
        <begin position="5"/>
        <end position="230"/>
    </location>
</feature>
<dbReference type="GO" id="GO:0005524">
    <property type="term" value="F:ATP binding"/>
    <property type="evidence" value="ECO:0007669"/>
    <property type="project" value="UniProtKB-KW"/>
</dbReference>
<evidence type="ECO:0000256" key="3">
    <source>
        <dbReference type="ARBA" id="ARBA00022840"/>
    </source>
</evidence>
<dbReference type="InterPro" id="IPR003439">
    <property type="entry name" value="ABC_transporter-like_ATP-bd"/>
</dbReference>
<organism evidence="5">
    <name type="scientific">hydrocarbon metagenome</name>
    <dbReference type="NCBI Taxonomy" id="938273"/>
    <lineage>
        <taxon>unclassified sequences</taxon>
        <taxon>metagenomes</taxon>
        <taxon>ecological metagenomes</taxon>
    </lineage>
</organism>
<dbReference type="InterPro" id="IPR051782">
    <property type="entry name" value="ABC_Transporter_VariousFunc"/>
</dbReference>
<name>A0A0W8E5Z3_9ZZZZ</name>
<sequence length="291" mass="33917">MPNILELQEVSKSFGDFKLDRISLTLPRGYIMGFIGPNGAGKTTTIKLIMNLIKRDSGRINIFGQDNIINQKEIKQKIGFVYDENYFFEDLTVDEMKRVIAPFYRNWDEKLYRKYLEDFELPPRRKLKDLSRGMKTKFSLALAFSHQAELIIMDEPTSGLDPVFRSELLDILQREMQDDKKGILFSTHITSDLERIADYICFINKGHIILSDTREEIINTYLMVKGSKDLFNERVRRLMMGFRESDFGFEGLTHQPGEMRKLLGNQVVYEKPSLDQVMLYTVRGDKHDSSN</sequence>
<keyword evidence="1" id="KW-0813">Transport</keyword>
<dbReference type="PROSITE" id="PS50893">
    <property type="entry name" value="ABC_TRANSPORTER_2"/>
    <property type="match status" value="1"/>
</dbReference>